<comment type="caution">
    <text evidence="3">The sequence shown here is derived from an EMBL/GenBank/DDBJ whole genome shotgun (WGS) entry which is preliminary data.</text>
</comment>
<evidence type="ECO:0000259" key="2">
    <source>
        <dbReference type="Pfam" id="PF13439"/>
    </source>
</evidence>
<dbReference type="InterPro" id="IPR028098">
    <property type="entry name" value="Glyco_trans_4-like_N"/>
</dbReference>
<gene>
    <name evidence="3" type="ORF">NATSA_06775</name>
</gene>
<dbReference type="PANTHER" id="PTHR12526">
    <property type="entry name" value="GLYCOSYLTRANSFERASE"/>
    <property type="match status" value="1"/>
</dbReference>
<protein>
    <submittedName>
        <fullName evidence="3">Glycosyltransferase</fullName>
    </submittedName>
</protein>
<sequence length="832" mass="92442">MTITAAHSFPVWLPQTQTWLYQQVRSLPDDITSHIICKETLNEDQFNLPNIHSLSGPASKRSKITTRLFRHADYHLYTYRMCRKLGPGILHSHFGPVGWKNHKVLRLFNAHNVKQMKHIVTFYGQDVDHLPKVNPKWRSRYRDMFRHIDLVLCEGPFMAEKVVSLGCPENRVAVHRLGVDLDAIPYQPRSLEENEPVKILMAAAFRPKKGFQYGLKALEKLAGRFDFRITLVGDETGDEVSAEEKKKILKYTADSKLADRITLKGFITAGDLTRLALDHHIYLAPSLTADDGDSEGGAPVSLIEMAASGMPAVSSNHCDIPQVIKHGTNGLLSEERDADSLAQHLEYLIRHPEKWKEFGSKSRRHIESQFNASVQGQRLAEIYRNVIRGVSGPATVKKPGGTAKKPRLLFISHSGGLYGAERSLLELLTGLQRRKMYDLLVFLPEKSGLAAELESRGIGYRVIPYSRWIGSRYVRLAGFARSLNNRIQKKQMVREAEAWDPDLVYTNSLSTPVGAMMAAELSGLQKRTIPHIWHARELPGNPDFRFGLFDAGTRKAMNYIRASTGHIISNSRFLAGELDTMLKSTTGAARTNDSPKSDPELHSGPELHVVYNGFDYREFEDAAGVNFDCISQRTAGSSREAGSPADKSQKRPWKLVMAGGINEAKNHAEALEAVSILHKQGLQIALTIYGSGDRATVAKLKNHIRSMSLEEYVTLAGHKTSVNDIYSGADMLLVTSRIETFGRSAVEAMLSGCAVVSSDAGAMPEVVSDGETGLIYRSGDAASLAQQIKKLSEDPGYHERVVTNARKYAQQKFTAEAYVRDIEQVITSAVNV</sequence>
<organism evidence="3 4">
    <name type="scientific">Natronogracilivirga saccharolytica</name>
    <dbReference type="NCBI Taxonomy" id="2812953"/>
    <lineage>
        <taxon>Bacteria</taxon>
        <taxon>Pseudomonadati</taxon>
        <taxon>Balneolota</taxon>
        <taxon>Balneolia</taxon>
        <taxon>Balneolales</taxon>
        <taxon>Cyclonatronaceae</taxon>
        <taxon>Natronogracilivirga</taxon>
    </lineage>
</organism>
<dbReference type="Proteomes" id="UP000673975">
    <property type="component" value="Unassembled WGS sequence"/>
</dbReference>
<dbReference type="Gene3D" id="3.40.50.2000">
    <property type="entry name" value="Glycogen Phosphorylase B"/>
    <property type="match status" value="4"/>
</dbReference>
<dbReference type="InterPro" id="IPR001296">
    <property type="entry name" value="Glyco_trans_1"/>
</dbReference>
<dbReference type="AlphaFoldDB" id="A0A8J7RK91"/>
<feature type="domain" description="Glycosyl transferase family 1" evidence="1">
    <location>
        <begin position="647"/>
        <end position="807"/>
    </location>
</feature>
<dbReference type="EMBL" id="JAFIDN010000004">
    <property type="protein sequence ID" value="MBP3192360.1"/>
    <property type="molecule type" value="Genomic_DNA"/>
</dbReference>
<dbReference type="CDD" id="cd03801">
    <property type="entry name" value="GT4_PimA-like"/>
    <property type="match status" value="1"/>
</dbReference>
<accession>A0A8J7RK91</accession>
<name>A0A8J7RK91_9BACT</name>
<dbReference type="RefSeq" id="WP_210511261.1">
    <property type="nucleotide sequence ID" value="NZ_JAFIDN010000004.1"/>
</dbReference>
<evidence type="ECO:0000313" key="3">
    <source>
        <dbReference type="EMBL" id="MBP3192360.1"/>
    </source>
</evidence>
<evidence type="ECO:0000259" key="1">
    <source>
        <dbReference type="Pfam" id="PF00534"/>
    </source>
</evidence>
<feature type="domain" description="Glycosyl transferase family 1" evidence="1">
    <location>
        <begin position="190"/>
        <end position="364"/>
    </location>
</feature>
<dbReference type="Pfam" id="PF13439">
    <property type="entry name" value="Glyco_transf_4"/>
    <property type="match status" value="2"/>
</dbReference>
<proteinExistence type="predicted"/>
<dbReference type="GO" id="GO:0016757">
    <property type="term" value="F:glycosyltransferase activity"/>
    <property type="evidence" value="ECO:0007669"/>
    <property type="project" value="InterPro"/>
</dbReference>
<evidence type="ECO:0000313" key="4">
    <source>
        <dbReference type="Proteomes" id="UP000673975"/>
    </source>
</evidence>
<keyword evidence="4" id="KW-1185">Reference proteome</keyword>
<reference evidence="3" key="1">
    <citation type="submission" date="2021-02" db="EMBL/GenBank/DDBJ databases">
        <title>Natronogracilivirga saccharolytica gen. nov. sp. nov. a new anaerobic, haloalkiliphilic carbohydrate-fermenting bacterium from soda lake and proposing of Cyclonatronumiaceae fam. nov. in the phylum Balneolaeota.</title>
        <authorList>
            <person name="Zhilina T.N."/>
            <person name="Sorokin D.Y."/>
            <person name="Zavarzina D.G."/>
            <person name="Toshchakov S.V."/>
            <person name="Kublanov I.V."/>
        </authorList>
    </citation>
    <scope>NUCLEOTIDE SEQUENCE</scope>
    <source>
        <strain evidence="3">Z-1702</strain>
    </source>
</reference>
<dbReference type="Pfam" id="PF00534">
    <property type="entry name" value="Glycos_transf_1"/>
    <property type="match status" value="2"/>
</dbReference>
<dbReference type="SUPFAM" id="SSF53756">
    <property type="entry name" value="UDP-Glycosyltransferase/glycogen phosphorylase"/>
    <property type="match status" value="2"/>
</dbReference>
<feature type="domain" description="Glycosyltransferase subfamily 4-like N-terminal" evidence="2">
    <location>
        <begin position="419"/>
        <end position="580"/>
    </location>
</feature>
<feature type="domain" description="Glycosyltransferase subfamily 4-like N-terminal" evidence="2">
    <location>
        <begin position="20"/>
        <end position="182"/>
    </location>
</feature>